<gene>
    <name evidence="8" type="primary">FAXDC2_0</name>
    <name evidence="8" type="ORF">LOC62_04G006460</name>
</gene>
<dbReference type="Proteomes" id="UP000827549">
    <property type="component" value="Chromosome 4"/>
</dbReference>
<organism evidence="8 9">
    <name type="scientific">Vanrija pseudolonga</name>
    <dbReference type="NCBI Taxonomy" id="143232"/>
    <lineage>
        <taxon>Eukaryota</taxon>
        <taxon>Fungi</taxon>
        <taxon>Dikarya</taxon>
        <taxon>Basidiomycota</taxon>
        <taxon>Agaricomycotina</taxon>
        <taxon>Tremellomycetes</taxon>
        <taxon>Trichosporonales</taxon>
        <taxon>Trichosporonaceae</taxon>
        <taxon>Vanrija</taxon>
    </lineage>
</organism>
<dbReference type="InterPro" id="IPR050307">
    <property type="entry name" value="Sterol_Desaturase_Related"/>
</dbReference>
<comment type="subcellular location">
    <subcellularLocation>
        <location evidence="1">Membrane</location>
    </subcellularLocation>
</comment>
<dbReference type="GeneID" id="87809682"/>
<dbReference type="PANTHER" id="PTHR11863">
    <property type="entry name" value="STEROL DESATURASE"/>
    <property type="match status" value="1"/>
</dbReference>
<dbReference type="GO" id="GO:0016020">
    <property type="term" value="C:membrane"/>
    <property type="evidence" value="ECO:0007669"/>
    <property type="project" value="UniProtKB-SubCell"/>
</dbReference>
<dbReference type="GO" id="GO:0005506">
    <property type="term" value="F:iron ion binding"/>
    <property type="evidence" value="ECO:0007669"/>
    <property type="project" value="InterPro"/>
</dbReference>
<dbReference type="GO" id="GO:0016491">
    <property type="term" value="F:oxidoreductase activity"/>
    <property type="evidence" value="ECO:0007669"/>
    <property type="project" value="InterPro"/>
</dbReference>
<protein>
    <submittedName>
        <fullName evidence="8">Fatty acid hydroxylase domain-containing protein 2</fullName>
    </submittedName>
</protein>
<name>A0AAF0YBL3_9TREE</name>
<keyword evidence="3 6" id="KW-1133">Transmembrane helix</keyword>
<keyword evidence="2 6" id="KW-0812">Transmembrane</keyword>
<feature type="region of interest" description="Disordered" evidence="5">
    <location>
        <begin position="1"/>
        <end position="32"/>
    </location>
</feature>
<feature type="domain" description="Fatty acid hydroxylase" evidence="7">
    <location>
        <begin position="184"/>
        <end position="307"/>
    </location>
</feature>
<dbReference type="AlphaFoldDB" id="A0AAF0YBL3"/>
<evidence type="ECO:0000256" key="3">
    <source>
        <dbReference type="ARBA" id="ARBA00022989"/>
    </source>
</evidence>
<evidence type="ECO:0000256" key="1">
    <source>
        <dbReference type="ARBA" id="ARBA00004370"/>
    </source>
</evidence>
<evidence type="ECO:0000256" key="2">
    <source>
        <dbReference type="ARBA" id="ARBA00022692"/>
    </source>
</evidence>
<evidence type="ECO:0000313" key="8">
    <source>
        <dbReference type="EMBL" id="WOO82982.1"/>
    </source>
</evidence>
<evidence type="ECO:0000313" key="9">
    <source>
        <dbReference type="Proteomes" id="UP000827549"/>
    </source>
</evidence>
<dbReference type="RefSeq" id="XP_062629014.1">
    <property type="nucleotide sequence ID" value="XM_062773030.1"/>
</dbReference>
<keyword evidence="4 6" id="KW-0472">Membrane</keyword>
<feature type="transmembrane region" description="Helical" evidence="6">
    <location>
        <begin position="175"/>
        <end position="197"/>
    </location>
</feature>
<evidence type="ECO:0000256" key="4">
    <source>
        <dbReference type="ARBA" id="ARBA00023136"/>
    </source>
</evidence>
<dbReference type="GO" id="GO:0008610">
    <property type="term" value="P:lipid biosynthetic process"/>
    <property type="evidence" value="ECO:0007669"/>
    <property type="project" value="InterPro"/>
</dbReference>
<dbReference type="Pfam" id="PF04116">
    <property type="entry name" value="FA_hydroxylase"/>
    <property type="match status" value="1"/>
</dbReference>
<feature type="compositionally biased region" description="Polar residues" evidence="5">
    <location>
        <begin position="1"/>
        <end position="11"/>
    </location>
</feature>
<proteinExistence type="predicted"/>
<feature type="transmembrane region" description="Helical" evidence="6">
    <location>
        <begin position="141"/>
        <end position="163"/>
    </location>
</feature>
<accession>A0AAF0YBL3</accession>
<dbReference type="InterPro" id="IPR006694">
    <property type="entry name" value="Fatty_acid_hydroxylase"/>
</dbReference>
<reference evidence="8" key="1">
    <citation type="submission" date="2023-10" db="EMBL/GenBank/DDBJ databases">
        <authorList>
            <person name="Noh H."/>
        </authorList>
    </citation>
    <scope>NUCLEOTIDE SEQUENCE</scope>
    <source>
        <strain evidence="8">DUCC4014</strain>
    </source>
</reference>
<sequence>MATTTQTSVANGNGHAKGSNGNGAAADPEPYTGKEHKWAVSSATRINHQPSLNLIPTIAFIVGTILFNKSVYAKQFYTWLNANYTEWEINVYWTLGITTAVYFGLGFVFMAVDLWEPLHNLFKRYKIQPDKRITWADYKQILPINVRNFVFVNVPLTLVVSKYKSMTTRYEDLPGAWATVGIYIFALFCEEAGFFYVHRLCHNKRLYASIHKLHHTFTAPVALASTYATMTEHLFSNLLPIILGFLIMNTHWGMLVMFFNSLSCGTLATHSDYNIPGLYDALGHDWHHYAYTENFGPVGLFDAIYGTDTKYQQWLKELARRDADPNWHKKARAELATRVPLEH</sequence>
<keyword evidence="9" id="KW-1185">Reference proteome</keyword>
<dbReference type="EMBL" id="CP086717">
    <property type="protein sequence ID" value="WOO82982.1"/>
    <property type="molecule type" value="Genomic_DNA"/>
</dbReference>
<feature type="transmembrane region" description="Helical" evidence="6">
    <location>
        <begin position="238"/>
        <end position="259"/>
    </location>
</feature>
<evidence type="ECO:0000256" key="6">
    <source>
        <dbReference type="SAM" id="Phobius"/>
    </source>
</evidence>
<evidence type="ECO:0000259" key="7">
    <source>
        <dbReference type="Pfam" id="PF04116"/>
    </source>
</evidence>
<feature type="transmembrane region" description="Helical" evidence="6">
    <location>
        <begin position="91"/>
        <end position="115"/>
    </location>
</feature>
<evidence type="ECO:0000256" key="5">
    <source>
        <dbReference type="SAM" id="MobiDB-lite"/>
    </source>
</evidence>
<feature type="transmembrane region" description="Helical" evidence="6">
    <location>
        <begin position="52"/>
        <end position="71"/>
    </location>
</feature>